<dbReference type="InterPro" id="IPR036065">
    <property type="entry name" value="BolA-like_sf"/>
</dbReference>
<dbReference type="InterPro" id="IPR045115">
    <property type="entry name" value="BOL2"/>
</dbReference>
<protein>
    <submittedName>
        <fullName evidence="1">BolA-like protein 2</fullName>
    </submittedName>
</protein>
<keyword evidence="2" id="KW-1185">Reference proteome</keyword>
<evidence type="ECO:0000313" key="1">
    <source>
        <dbReference type="EMBL" id="KAK0155788.1"/>
    </source>
</evidence>
<dbReference type="SUPFAM" id="SSF82657">
    <property type="entry name" value="BolA-like"/>
    <property type="match status" value="1"/>
</dbReference>
<reference evidence="1" key="1">
    <citation type="journal article" date="2023" name="Front. Mar. Sci.">
        <title>A new Merluccius polli reference genome to investigate the effects of global change in West African waters.</title>
        <authorList>
            <person name="Mateo J.L."/>
            <person name="Blanco-Fernandez C."/>
            <person name="Garcia-Vazquez E."/>
            <person name="Machado-Schiaffino G."/>
        </authorList>
    </citation>
    <scope>NUCLEOTIDE SEQUENCE</scope>
    <source>
        <strain evidence="1">C29</strain>
        <tissue evidence="1">Fin</tissue>
    </source>
</reference>
<dbReference type="EMBL" id="JAOPHQ010000095">
    <property type="protein sequence ID" value="KAK0155788.1"/>
    <property type="molecule type" value="Genomic_DNA"/>
</dbReference>
<name>A0AA47NB49_MERPO</name>
<dbReference type="Proteomes" id="UP001174136">
    <property type="component" value="Unassembled WGS sequence"/>
</dbReference>
<dbReference type="Gene3D" id="3.30.300.90">
    <property type="entry name" value="BolA-like"/>
    <property type="match status" value="1"/>
</dbReference>
<organism evidence="1 2">
    <name type="scientific">Merluccius polli</name>
    <name type="common">Benguela hake</name>
    <name type="synonym">Merluccius cadenati</name>
    <dbReference type="NCBI Taxonomy" id="89951"/>
    <lineage>
        <taxon>Eukaryota</taxon>
        <taxon>Metazoa</taxon>
        <taxon>Chordata</taxon>
        <taxon>Craniata</taxon>
        <taxon>Vertebrata</taxon>
        <taxon>Euteleostomi</taxon>
        <taxon>Actinopterygii</taxon>
        <taxon>Neopterygii</taxon>
        <taxon>Teleostei</taxon>
        <taxon>Neoteleostei</taxon>
        <taxon>Acanthomorphata</taxon>
        <taxon>Zeiogadaria</taxon>
        <taxon>Gadariae</taxon>
        <taxon>Gadiformes</taxon>
        <taxon>Gadoidei</taxon>
        <taxon>Merlucciidae</taxon>
        <taxon>Merluccius</taxon>
    </lineage>
</organism>
<dbReference type="GO" id="GO:0006879">
    <property type="term" value="P:intracellular iron ion homeostasis"/>
    <property type="evidence" value="ECO:0007669"/>
    <property type="project" value="InterPro"/>
</dbReference>
<dbReference type="GO" id="GO:0051604">
    <property type="term" value="P:protein maturation"/>
    <property type="evidence" value="ECO:0007669"/>
    <property type="project" value="InterPro"/>
</dbReference>
<dbReference type="AlphaFoldDB" id="A0AA47NB49"/>
<dbReference type="PANTHER" id="PTHR12735:SF27">
    <property type="entry name" value="BOLA-LIKE PROTEIN 2"/>
    <property type="match status" value="1"/>
</dbReference>
<evidence type="ECO:0000313" key="2">
    <source>
        <dbReference type="Proteomes" id="UP001174136"/>
    </source>
</evidence>
<sequence>MTVTSDPRLVNGVLAEELKDIHAFEQKTLTPQQWETQKSQSEHEAERWTTLRRTARQEVFIVAWVSEGTH</sequence>
<proteinExistence type="predicted"/>
<dbReference type="GO" id="GO:0005634">
    <property type="term" value="C:nucleus"/>
    <property type="evidence" value="ECO:0007669"/>
    <property type="project" value="TreeGrafter"/>
</dbReference>
<dbReference type="GO" id="GO:0051537">
    <property type="term" value="F:2 iron, 2 sulfur cluster binding"/>
    <property type="evidence" value="ECO:0007669"/>
    <property type="project" value="InterPro"/>
</dbReference>
<accession>A0AA47NB49</accession>
<gene>
    <name evidence="1" type="primary">Bola2_0</name>
    <name evidence="1" type="ORF">N1851_001712</name>
</gene>
<dbReference type="PANTHER" id="PTHR12735">
    <property type="entry name" value="BOLA-LIKE PROTEIN-RELATED"/>
    <property type="match status" value="1"/>
</dbReference>
<comment type="caution">
    <text evidence="1">The sequence shown here is derived from an EMBL/GenBank/DDBJ whole genome shotgun (WGS) entry which is preliminary data.</text>
</comment>
<dbReference type="GO" id="GO:0005829">
    <property type="term" value="C:cytosol"/>
    <property type="evidence" value="ECO:0007669"/>
    <property type="project" value="TreeGrafter"/>
</dbReference>